<dbReference type="AlphaFoldDB" id="E9G4H3"/>
<comment type="similarity">
    <text evidence="5">Belongs to the WD repeat EBI family.</text>
</comment>
<dbReference type="InterPro" id="IPR015943">
    <property type="entry name" value="WD40/YVTN_repeat-like_dom_sf"/>
</dbReference>
<dbReference type="InterPro" id="IPR036322">
    <property type="entry name" value="WD40_repeat_dom_sf"/>
</dbReference>
<keyword evidence="4" id="KW-0539">Nucleus</keyword>
<dbReference type="PhylomeDB" id="E9G4H3"/>
<protein>
    <recommendedName>
        <fullName evidence="9">WD repeat-containing protein 55 homolog</fullName>
    </recommendedName>
</protein>
<evidence type="ECO:0000256" key="4">
    <source>
        <dbReference type="ARBA" id="ARBA00023242"/>
    </source>
</evidence>
<reference evidence="7 8" key="1">
    <citation type="journal article" date="2011" name="Science">
        <title>The ecoresponsive genome of Daphnia pulex.</title>
        <authorList>
            <person name="Colbourne J.K."/>
            <person name="Pfrender M.E."/>
            <person name="Gilbert D."/>
            <person name="Thomas W.K."/>
            <person name="Tucker A."/>
            <person name="Oakley T.H."/>
            <person name="Tokishita S."/>
            <person name="Aerts A."/>
            <person name="Arnold G.J."/>
            <person name="Basu M.K."/>
            <person name="Bauer D.J."/>
            <person name="Caceres C.E."/>
            <person name="Carmel L."/>
            <person name="Casola C."/>
            <person name="Choi J.H."/>
            <person name="Detter J.C."/>
            <person name="Dong Q."/>
            <person name="Dusheyko S."/>
            <person name="Eads B.D."/>
            <person name="Frohlich T."/>
            <person name="Geiler-Samerotte K.A."/>
            <person name="Gerlach D."/>
            <person name="Hatcher P."/>
            <person name="Jogdeo S."/>
            <person name="Krijgsveld J."/>
            <person name="Kriventseva E.V."/>
            <person name="Kultz D."/>
            <person name="Laforsch C."/>
            <person name="Lindquist E."/>
            <person name="Lopez J."/>
            <person name="Manak J.R."/>
            <person name="Muller J."/>
            <person name="Pangilinan J."/>
            <person name="Patwardhan R.P."/>
            <person name="Pitluck S."/>
            <person name="Pritham E.J."/>
            <person name="Rechtsteiner A."/>
            <person name="Rho M."/>
            <person name="Rogozin I.B."/>
            <person name="Sakarya O."/>
            <person name="Salamov A."/>
            <person name="Schaack S."/>
            <person name="Shapiro H."/>
            <person name="Shiga Y."/>
            <person name="Skalitzky C."/>
            <person name="Smith Z."/>
            <person name="Souvorov A."/>
            <person name="Sung W."/>
            <person name="Tang Z."/>
            <person name="Tsuchiya D."/>
            <person name="Tu H."/>
            <person name="Vos H."/>
            <person name="Wang M."/>
            <person name="Wolf Y.I."/>
            <person name="Yamagata H."/>
            <person name="Yamada T."/>
            <person name="Ye Y."/>
            <person name="Shaw J.R."/>
            <person name="Andrews J."/>
            <person name="Crease T.J."/>
            <person name="Tang H."/>
            <person name="Lucas S.M."/>
            <person name="Robertson H.M."/>
            <person name="Bork P."/>
            <person name="Koonin E.V."/>
            <person name="Zdobnov E.M."/>
            <person name="Grigoriev I.V."/>
            <person name="Lynch M."/>
            <person name="Boore J.L."/>
        </authorList>
    </citation>
    <scope>NUCLEOTIDE SEQUENCE [LARGE SCALE GENOMIC DNA]</scope>
</reference>
<evidence type="ECO:0000256" key="6">
    <source>
        <dbReference type="PROSITE-ProRule" id="PRU00221"/>
    </source>
</evidence>
<evidence type="ECO:0000256" key="1">
    <source>
        <dbReference type="ARBA" id="ARBA00004123"/>
    </source>
</evidence>
<dbReference type="Gene3D" id="2.130.10.10">
    <property type="entry name" value="YVTN repeat-like/Quinoprotein amine dehydrogenase"/>
    <property type="match status" value="2"/>
</dbReference>
<dbReference type="PROSITE" id="PS50082">
    <property type="entry name" value="WD_REPEATS_2"/>
    <property type="match status" value="2"/>
</dbReference>
<dbReference type="InterPro" id="IPR001680">
    <property type="entry name" value="WD40_rpt"/>
</dbReference>
<dbReference type="PANTHER" id="PTHR22846:SF2">
    <property type="entry name" value="F-BOX-LIKE_WD REPEAT-CONTAINING PROTEIN EBI"/>
    <property type="match status" value="1"/>
</dbReference>
<dbReference type="GO" id="GO:0003714">
    <property type="term" value="F:transcription corepressor activity"/>
    <property type="evidence" value="ECO:0000318"/>
    <property type="project" value="GO_Central"/>
</dbReference>
<proteinExistence type="inferred from homology"/>
<evidence type="ECO:0000313" key="7">
    <source>
        <dbReference type="EMBL" id="EFX85301.1"/>
    </source>
</evidence>
<name>E9G4H3_DAPPU</name>
<dbReference type="Proteomes" id="UP000000305">
    <property type="component" value="Unassembled WGS sequence"/>
</dbReference>
<dbReference type="PROSITE" id="PS50294">
    <property type="entry name" value="WD_REPEATS_REGION"/>
    <property type="match status" value="2"/>
</dbReference>
<keyword evidence="3" id="KW-0677">Repeat</keyword>
<keyword evidence="8" id="KW-1185">Reference proteome</keyword>
<dbReference type="HOGENOM" id="CLU_049792_0_0_1"/>
<sequence length="429" mass="48548">MAEALNSPGRDLFKEVEFSLTSEMDVRSASFHPIDPILACGLVQGGVVFLRGSNHTTPFEDWEIDPKHYKYRKTILSVQWNADGTKVAAGSDDGNVIIWSYPGDSKQVFHRNGRSNFPLIVWNPFNRDMLASYNSALDTKEVMIANSATENLVTHTIKSKFNCQTVAWNSHNQLACGYGDGTFEIHEIESRNKQLKSRMSQKIRHDLGDNGPVYSHIFTPTDYQVKTLSFVTSIAWNEEMNLLASGGTDERVKIWSLASNDPMLALKLDSSCRNLVWSSDIKDQKTRKTFIACGLENGCIVIWHPFEGGNRTRKLIGHDQIFQLLPSPDGRYLASTDYYKKLVIWSTKSWESIYILPSSEFMYPYMMTWDAASCRLAISERKGRKQFKVIQYLVAKNSCAGCKKTFQNLKLLQQGMSAFTLAPPQTCLQ</sequence>
<dbReference type="OrthoDB" id="5980302at2759"/>
<dbReference type="SUPFAM" id="SSF50978">
    <property type="entry name" value="WD40 repeat-like"/>
    <property type="match status" value="1"/>
</dbReference>
<evidence type="ECO:0008006" key="9">
    <source>
        <dbReference type="Google" id="ProtNLM"/>
    </source>
</evidence>
<dbReference type="GO" id="GO:0006357">
    <property type="term" value="P:regulation of transcription by RNA polymerase II"/>
    <property type="evidence" value="ECO:0000318"/>
    <property type="project" value="GO_Central"/>
</dbReference>
<evidence type="ECO:0000256" key="5">
    <source>
        <dbReference type="ARBA" id="ARBA00025741"/>
    </source>
</evidence>
<evidence type="ECO:0000313" key="8">
    <source>
        <dbReference type="Proteomes" id="UP000000305"/>
    </source>
</evidence>
<gene>
    <name evidence="7" type="ORF">DAPPUDRAFT_222565</name>
</gene>
<feature type="repeat" description="WD" evidence="6">
    <location>
        <begin position="231"/>
        <end position="265"/>
    </location>
</feature>
<dbReference type="STRING" id="6669.E9G4H3"/>
<evidence type="ECO:0000256" key="3">
    <source>
        <dbReference type="ARBA" id="ARBA00022737"/>
    </source>
</evidence>
<dbReference type="SMART" id="SM00320">
    <property type="entry name" value="WD40"/>
    <property type="match status" value="6"/>
</dbReference>
<accession>E9G4H3</accession>
<comment type="subcellular location">
    <subcellularLocation>
        <location evidence="1">Nucleus</location>
    </subcellularLocation>
</comment>
<dbReference type="FunFam" id="2.130.10.10:FF:002554">
    <property type="entry name" value="Uncharacterized protein"/>
    <property type="match status" value="1"/>
</dbReference>
<organism evidence="7 8">
    <name type="scientific">Daphnia pulex</name>
    <name type="common">Water flea</name>
    <dbReference type="NCBI Taxonomy" id="6669"/>
    <lineage>
        <taxon>Eukaryota</taxon>
        <taxon>Metazoa</taxon>
        <taxon>Ecdysozoa</taxon>
        <taxon>Arthropoda</taxon>
        <taxon>Crustacea</taxon>
        <taxon>Branchiopoda</taxon>
        <taxon>Diplostraca</taxon>
        <taxon>Cladocera</taxon>
        <taxon>Anomopoda</taxon>
        <taxon>Daphniidae</taxon>
        <taxon>Daphnia</taxon>
    </lineage>
</organism>
<keyword evidence="2 6" id="KW-0853">WD repeat</keyword>
<feature type="repeat" description="WD" evidence="6">
    <location>
        <begin position="68"/>
        <end position="100"/>
    </location>
</feature>
<dbReference type="InParanoid" id="E9G4H3"/>
<dbReference type="Pfam" id="PF00400">
    <property type="entry name" value="WD40"/>
    <property type="match status" value="3"/>
</dbReference>
<dbReference type="GO" id="GO:0000118">
    <property type="term" value="C:histone deacetylase complex"/>
    <property type="evidence" value="ECO:0000318"/>
    <property type="project" value="GO_Central"/>
</dbReference>
<dbReference type="InterPro" id="IPR045183">
    <property type="entry name" value="Ebi-like"/>
</dbReference>
<dbReference type="PANTHER" id="PTHR22846">
    <property type="entry name" value="WD40 REPEAT PROTEIN"/>
    <property type="match status" value="1"/>
</dbReference>
<dbReference type="EMBL" id="GL732532">
    <property type="protein sequence ID" value="EFX85301.1"/>
    <property type="molecule type" value="Genomic_DNA"/>
</dbReference>
<dbReference type="KEGG" id="dpx:DAPPUDRAFT_222565"/>
<evidence type="ECO:0000256" key="2">
    <source>
        <dbReference type="ARBA" id="ARBA00022574"/>
    </source>
</evidence>